<dbReference type="GO" id="GO:0030261">
    <property type="term" value="P:chromosome condensation"/>
    <property type="evidence" value="ECO:0007669"/>
    <property type="project" value="UniProtKB-KW"/>
</dbReference>
<keyword evidence="3 5" id="KW-0238">DNA-binding</keyword>
<dbReference type="OrthoDB" id="9799835at2"/>
<dbReference type="SMART" id="SM00411">
    <property type="entry name" value="BHL"/>
    <property type="match status" value="1"/>
</dbReference>
<organism evidence="5 6">
    <name type="scientific">Sulfuricella denitrificans (strain DSM 22764 / NBRC 105220 / skB26)</name>
    <dbReference type="NCBI Taxonomy" id="1163617"/>
    <lineage>
        <taxon>Bacteria</taxon>
        <taxon>Pseudomonadati</taxon>
        <taxon>Pseudomonadota</taxon>
        <taxon>Betaproteobacteria</taxon>
        <taxon>Nitrosomonadales</taxon>
        <taxon>Sulfuricellaceae</taxon>
        <taxon>Sulfuricella</taxon>
    </lineage>
</organism>
<dbReference type="AlphaFoldDB" id="S6AC77"/>
<keyword evidence="6" id="KW-1185">Reference proteome</keyword>
<comment type="similarity">
    <text evidence="1 4">Belongs to the bacterial histone-like protein family.</text>
</comment>
<reference evidence="5 6" key="1">
    <citation type="journal article" date="2012" name="Appl. Environ. Microbiol.">
        <title>Draft genome sequence of a psychrotolerant sulfur-oxidizing bacterium, Sulfuricella denitrificans skB26, and proteomic insights into cold adaptation.</title>
        <authorList>
            <person name="Watanabe T."/>
            <person name="Kojima H."/>
            <person name="Fukui M."/>
        </authorList>
    </citation>
    <scope>NUCLEOTIDE SEQUENCE [LARGE SCALE GENOMIC DNA]</scope>
    <source>
        <strain evidence="6">skB26</strain>
    </source>
</reference>
<dbReference type="PANTHER" id="PTHR33175:SF3">
    <property type="entry name" value="DNA-BINDING PROTEIN HU-BETA"/>
    <property type="match status" value="1"/>
</dbReference>
<dbReference type="GO" id="GO:0003677">
    <property type="term" value="F:DNA binding"/>
    <property type="evidence" value="ECO:0007669"/>
    <property type="project" value="UniProtKB-KW"/>
</dbReference>
<evidence type="ECO:0000256" key="3">
    <source>
        <dbReference type="ARBA" id="ARBA00023125"/>
    </source>
</evidence>
<dbReference type="SUPFAM" id="SSF47729">
    <property type="entry name" value="IHF-like DNA-binding proteins"/>
    <property type="match status" value="1"/>
</dbReference>
<dbReference type="Pfam" id="PF00216">
    <property type="entry name" value="Bac_DNA_binding"/>
    <property type="match status" value="1"/>
</dbReference>
<keyword evidence="2" id="KW-0226">DNA condensation</keyword>
<evidence type="ECO:0000313" key="6">
    <source>
        <dbReference type="Proteomes" id="UP000015559"/>
    </source>
</evidence>
<dbReference type="RefSeq" id="WP_009205701.1">
    <property type="nucleotide sequence ID" value="NC_022357.1"/>
</dbReference>
<evidence type="ECO:0000256" key="1">
    <source>
        <dbReference type="ARBA" id="ARBA00010529"/>
    </source>
</evidence>
<dbReference type="GO" id="GO:0030527">
    <property type="term" value="F:structural constituent of chromatin"/>
    <property type="evidence" value="ECO:0007669"/>
    <property type="project" value="InterPro"/>
</dbReference>
<dbReference type="PROSITE" id="PS00045">
    <property type="entry name" value="HISTONE_LIKE"/>
    <property type="match status" value="1"/>
</dbReference>
<dbReference type="GO" id="GO:0005829">
    <property type="term" value="C:cytosol"/>
    <property type="evidence" value="ECO:0007669"/>
    <property type="project" value="TreeGrafter"/>
</dbReference>
<accession>S6AC77</accession>
<dbReference type="PANTHER" id="PTHR33175">
    <property type="entry name" value="DNA-BINDING PROTEIN HU"/>
    <property type="match status" value="1"/>
</dbReference>
<dbReference type="HOGENOM" id="CLU_105066_3_2_4"/>
<protein>
    <submittedName>
        <fullName evidence="5">Histone family protein DNA-binding protein</fullName>
    </submittedName>
</protein>
<sequence length="96" mass="10456">MNKGELIDAVSKMTQHPKTQTEEMFNAFMAVIQNSLTSGNSVQMIGFGTFAVEERAARIGRNPATGKELKIPAKRVVKFKVGSKMKDAVAGVTKKK</sequence>
<dbReference type="Proteomes" id="UP000015559">
    <property type="component" value="Chromosome"/>
</dbReference>
<dbReference type="STRING" id="1163617.SCD_n01521"/>
<proteinExistence type="inferred from homology"/>
<dbReference type="CDD" id="cd13831">
    <property type="entry name" value="HU"/>
    <property type="match status" value="1"/>
</dbReference>
<dbReference type="InterPro" id="IPR020816">
    <property type="entry name" value="Histone-like_DNA-bd_CS"/>
</dbReference>
<gene>
    <name evidence="5" type="ORF">SCD_n01521</name>
</gene>
<dbReference type="EMBL" id="AP013066">
    <property type="protein sequence ID" value="BAN35343.1"/>
    <property type="molecule type" value="Genomic_DNA"/>
</dbReference>
<dbReference type="InterPro" id="IPR000119">
    <property type="entry name" value="Hist_DNA-bd"/>
</dbReference>
<name>S6AC77_SULDS</name>
<dbReference type="PRINTS" id="PR01727">
    <property type="entry name" value="DNABINDINGHU"/>
</dbReference>
<dbReference type="KEGG" id="sdr:SCD_n01521"/>
<dbReference type="Gene3D" id="4.10.520.10">
    <property type="entry name" value="IHF-like DNA-binding proteins"/>
    <property type="match status" value="1"/>
</dbReference>
<dbReference type="InterPro" id="IPR010992">
    <property type="entry name" value="IHF-like_DNA-bd_dom_sf"/>
</dbReference>
<evidence type="ECO:0000256" key="2">
    <source>
        <dbReference type="ARBA" id="ARBA00023067"/>
    </source>
</evidence>
<dbReference type="eggNOG" id="COG0776">
    <property type="taxonomic scope" value="Bacteria"/>
</dbReference>
<evidence type="ECO:0000313" key="5">
    <source>
        <dbReference type="EMBL" id="BAN35343.1"/>
    </source>
</evidence>
<evidence type="ECO:0000256" key="4">
    <source>
        <dbReference type="RuleBase" id="RU003939"/>
    </source>
</evidence>